<gene>
    <name evidence="1" type="ORF">GCM10009665_49490</name>
</gene>
<proteinExistence type="predicted"/>
<dbReference type="EMBL" id="BAAALF010000102">
    <property type="protein sequence ID" value="GAA1252875.1"/>
    <property type="molecule type" value="Genomic_DNA"/>
</dbReference>
<dbReference type="Proteomes" id="UP001500037">
    <property type="component" value="Unassembled WGS sequence"/>
</dbReference>
<dbReference type="InterPro" id="IPR046038">
    <property type="entry name" value="DUF5996"/>
</dbReference>
<protein>
    <submittedName>
        <fullName evidence="1">DUF5996 family protein</fullName>
    </submittedName>
</protein>
<accession>A0ABP4HAZ3</accession>
<name>A0ABP4HAZ3_9ACTN</name>
<dbReference type="Pfam" id="PF19459">
    <property type="entry name" value="DUF5996"/>
    <property type="match status" value="1"/>
</dbReference>
<organism evidence="1 2">
    <name type="scientific">Kitasatospora nipponensis</name>
    <dbReference type="NCBI Taxonomy" id="258049"/>
    <lineage>
        <taxon>Bacteria</taxon>
        <taxon>Bacillati</taxon>
        <taxon>Actinomycetota</taxon>
        <taxon>Actinomycetes</taxon>
        <taxon>Kitasatosporales</taxon>
        <taxon>Streptomycetaceae</taxon>
        <taxon>Kitasatospora</taxon>
    </lineage>
</organism>
<evidence type="ECO:0000313" key="2">
    <source>
        <dbReference type="Proteomes" id="UP001500037"/>
    </source>
</evidence>
<keyword evidence="2" id="KW-1185">Reference proteome</keyword>
<evidence type="ECO:0000313" key="1">
    <source>
        <dbReference type="EMBL" id="GAA1252875.1"/>
    </source>
</evidence>
<comment type="caution">
    <text evidence="1">The sequence shown here is derived from an EMBL/GenBank/DDBJ whole genome shotgun (WGS) entry which is preliminary data.</text>
</comment>
<reference evidence="2" key="1">
    <citation type="journal article" date="2019" name="Int. J. Syst. Evol. Microbiol.">
        <title>The Global Catalogue of Microorganisms (GCM) 10K type strain sequencing project: providing services to taxonomists for standard genome sequencing and annotation.</title>
        <authorList>
            <consortium name="The Broad Institute Genomics Platform"/>
            <consortium name="The Broad Institute Genome Sequencing Center for Infectious Disease"/>
            <person name="Wu L."/>
            <person name="Ma J."/>
        </authorList>
    </citation>
    <scope>NUCLEOTIDE SEQUENCE [LARGE SCALE GENOMIC DNA]</scope>
    <source>
        <strain evidence="2">JCM 13004</strain>
    </source>
</reference>
<dbReference type="RefSeq" id="WP_344444164.1">
    <property type="nucleotide sequence ID" value="NZ_BAAALF010000102.1"/>
</dbReference>
<sequence length="314" mass="34554">MDLFPAIPLAQWKDSKETLHRFLQIVGKVRLASSVRRNHWWNVPFHLTGRGITTRPMGGVGGHPVFTVDFDFVDHRLTVSALDGRAASFPLPGQSVASFHRATLDALAAVGVTVTIARPHPFDLPDARRPFADDTEHASYDPFWVNRYWQVLSQVNLVLEEFSAGFSGKTSPVHHFWHTFDIAVTRFSERAVDLGAGVDPVTREAYSREVISAGFWFGDDDFPRPTFYSYAAPEPDGLSGHPLRPAPARWVDHRAGHLATLDYDDIRTGPDPRGAVLDFYTSVYETAAGLAGWNVDAQACPGGITDPVASGTTS</sequence>